<dbReference type="Proteomes" id="UP001300261">
    <property type="component" value="Unassembled WGS sequence"/>
</dbReference>
<keyword evidence="1" id="KW-0812">Transmembrane</keyword>
<reference evidence="3 4" key="1">
    <citation type="journal article" date="2016" name="Int. J. Syst. Evol. Microbiol.">
        <title>Labrenzia salina sp. nov., isolated from the rhizosphere of the halophyte Arthrocnemum macrostachyum.</title>
        <authorList>
            <person name="Camacho M."/>
            <person name="Redondo-Gomez S."/>
            <person name="Rodriguez-Llorente I."/>
            <person name="Rohde M."/>
            <person name="Sproer C."/>
            <person name="Schumann P."/>
            <person name="Klenk H.P."/>
            <person name="Montero-Calasanz M.D.C."/>
        </authorList>
    </citation>
    <scope>NUCLEOTIDE SEQUENCE [LARGE SCALE GENOMIC DNA]</scope>
    <source>
        <strain evidence="3 4">DSM 29163</strain>
    </source>
</reference>
<feature type="transmembrane region" description="Helical" evidence="1">
    <location>
        <begin position="36"/>
        <end position="58"/>
    </location>
</feature>
<dbReference type="SUPFAM" id="SSF103481">
    <property type="entry name" value="Multidrug resistance efflux transporter EmrE"/>
    <property type="match status" value="2"/>
</dbReference>
<gene>
    <name evidence="3" type="ORF">ON753_22650</name>
</gene>
<dbReference type="PANTHER" id="PTHR22911">
    <property type="entry name" value="ACYL-MALONYL CONDENSING ENZYME-RELATED"/>
    <property type="match status" value="1"/>
</dbReference>
<feature type="transmembrane region" description="Helical" evidence="1">
    <location>
        <begin position="187"/>
        <end position="207"/>
    </location>
</feature>
<organism evidence="3 4">
    <name type="scientific">Roseibium salinum</name>
    <dbReference type="NCBI Taxonomy" id="1604349"/>
    <lineage>
        <taxon>Bacteria</taxon>
        <taxon>Pseudomonadati</taxon>
        <taxon>Pseudomonadota</taxon>
        <taxon>Alphaproteobacteria</taxon>
        <taxon>Hyphomicrobiales</taxon>
        <taxon>Stappiaceae</taxon>
        <taxon>Roseibium</taxon>
    </lineage>
</organism>
<sequence>MFLYEAAALGAAALWALTGLLSAAPAQHLGAIAFNCTRMVVVALMLSAWVAATTGWATIEAVHFLPLVVSGFIGIFMGDTALFLTLNRMGPRRTAMLFSLNTPMSAILGWLLLDEHLTRIQVFGITLTFLGVLLAIRFGKRKSQLHKWESVRGPLWIGIVLGLAAALSQSVGSLIARPIMESGVNPVAASSLRVGIAALGLLALTRLPYSWVKPAGKLTLPVFGIVAVSGLLGMGLGMTLILFALSGGEVGIVATLSATTPALMLPMMWWRTREFPALGAWAGAGLAIAGSALLFTA</sequence>
<feature type="transmembrane region" description="Helical" evidence="1">
    <location>
        <begin position="96"/>
        <end position="113"/>
    </location>
</feature>
<comment type="caution">
    <text evidence="3">The sequence shown here is derived from an EMBL/GenBank/DDBJ whole genome shotgun (WGS) entry which is preliminary data.</text>
</comment>
<accession>A0ABT3R7J3</accession>
<keyword evidence="1" id="KW-0472">Membrane</keyword>
<dbReference type="Pfam" id="PF00892">
    <property type="entry name" value="EamA"/>
    <property type="match status" value="2"/>
</dbReference>
<evidence type="ECO:0000313" key="3">
    <source>
        <dbReference type="EMBL" id="MCX2725132.1"/>
    </source>
</evidence>
<keyword evidence="1" id="KW-1133">Transmembrane helix</keyword>
<feature type="transmembrane region" description="Helical" evidence="1">
    <location>
        <begin position="277"/>
        <end position="295"/>
    </location>
</feature>
<dbReference type="InterPro" id="IPR000620">
    <property type="entry name" value="EamA_dom"/>
</dbReference>
<evidence type="ECO:0000256" key="1">
    <source>
        <dbReference type="SAM" id="Phobius"/>
    </source>
</evidence>
<dbReference type="InterPro" id="IPR037185">
    <property type="entry name" value="EmrE-like"/>
</dbReference>
<feature type="transmembrane region" description="Helical" evidence="1">
    <location>
        <begin position="6"/>
        <end position="24"/>
    </location>
</feature>
<feature type="transmembrane region" description="Helical" evidence="1">
    <location>
        <begin position="250"/>
        <end position="270"/>
    </location>
</feature>
<dbReference type="EMBL" id="JAPEVI010000003">
    <property type="protein sequence ID" value="MCX2725132.1"/>
    <property type="molecule type" value="Genomic_DNA"/>
</dbReference>
<feature type="domain" description="EamA" evidence="2">
    <location>
        <begin position="156"/>
        <end position="295"/>
    </location>
</feature>
<evidence type="ECO:0000313" key="4">
    <source>
        <dbReference type="Proteomes" id="UP001300261"/>
    </source>
</evidence>
<feature type="transmembrane region" description="Helical" evidence="1">
    <location>
        <begin position="119"/>
        <end position="136"/>
    </location>
</feature>
<feature type="transmembrane region" description="Helical" evidence="1">
    <location>
        <begin position="156"/>
        <end position="175"/>
    </location>
</feature>
<feature type="domain" description="EamA" evidence="2">
    <location>
        <begin position="7"/>
        <end position="136"/>
    </location>
</feature>
<evidence type="ECO:0000259" key="2">
    <source>
        <dbReference type="Pfam" id="PF00892"/>
    </source>
</evidence>
<feature type="transmembrane region" description="Helical" evidence="1">
    <location>
        <begin position="219"/>
        <end position="244"/>
    </location>
</feature>
<proteinExistence type="predicted"/>
<keyword evidence="4" id="KW-1185">Reference proteome</keyword>
<protein>
    <submittedName>
        <fullName evidence="3">DMT family transporter</fullName>
    </submittedName>
</protein>
<name>A0ABT3R7J3_9HYPH</name>
<feature type="transmembrane region" description="Helical" evidence="1">
    <location>
        <begin position="64"/>
        <end position="84"/>
    </location>
</feature>
<dbReference type="RefSeq" id="WP_265965709.1">
    <property type="nucleotide sequence ID" value="NZ_JAPEVI010000003.1"/>
</dbReference>
<dbReference type="PANTHER" id="PTHR22911:SF137">
    <property type="entry name" value="SOLUTE CARRIER FAMILY 35 MEMBER G2-RELATED"/>
    <property type="match status" value="1"/>
</dbReference>